<evidence type="ECO:0000313" key="2">
    <source>
        <dbReference type="Proteomes" id="UP000448867"/>
    </source>
</evidence>
<sequence length="64" mass="7223">MQGTVIDIRPNSVNVDLSKMKNADELGYENNVTVINHKNYEIIQKAEAVSPSTGKHLNLSWRKI</sequence>
<organism evidence="1 2">
    <name type="scientific">Metabacillus lacus</name>
    <dbReference type="NCBI Taxonomy" id="1983721"/>
    <lineage>
        <taxon>Bacteria</taxon>
        <taxon>Bacillati</taxon>
        <taxon>Bacillota</taxon>
        <taxon>Bacilli</taxon>
        <taxon>Bacillales</taxon>
        <taxon>Bacillaceae</taxon>
        <taxon>Metabacillus</taxon>
    </lineage>
</organism>
<dbReference type="AlphaFoldDB" id="A0A7X2J2M7"/>
<evidence type="ECO:0000313" key="1">
    <source>
        <dbReference type="EMBL" id="MRX73468.1"/>
    </source>
</evidence>
<dbReference type="InterPro" id="IPR018690">
    <property type="entry name" value="DUF2187"/>
</dbReference>
<protein>
    <submittedName>
        <fullName evidence="1">DUF2187 domain-containing protein</fullName>
    </submittedName>
</protein>
<dbReference type="Pfam" id="PF09953">
    <property type="entry name" value="DUF2187"/>
    <property type="match status" value="1"/>
</dbReference>
<name>A0A7X2J2M7_9BACI</name>
<keyword evidence="2" id="KW-1185">Reference proteome</keyword>
<gene>
    <name evidence="1" type="ORF">GJU40_15095</name>
</gene>
<reference evidence="1 2" key="1">
    <citation type="submission" date="2019-11" db="EMBL/GenBank/DDBJ databases">
        <title>Bacillus lacus genome.</title>
        <authorList>
            <person name="Allen C.J."/>
            <person name="Newman J.D."/>
        </authorList>
    </citation>
    <scope>NUCLEOTIDE SEQUENCE [LARGE SCALE GENOMIC DNA]</scope>
    <source>
        <strain evidence="1 2">KCTC 33946</strain>
    </source>
</reference>
<dbReference type="Proteomes" id="UP000448867">
    <property type="component" value="Unassembled WGS sequence"/>
</dbReference>
<proteinExistence type="predicted"/>
<accession>A0A7X2J2M7</accession>
<comment type="caution">
    <text evidence="1">The sequence shown here is derived from an EMBL/GenBank/DDBJ whole genome shotgun (WGS) entry which is preliminary data.</text>
</comment>
<dbReference type="EMBL" id="WKKI01000035">
    <property type="protein sequence ID" value="MRX73468.1"/>
    <property type="molecule type" value="Genomic_DNA"/>
</dbReference>